<evidence type="ECO:0000256" key="1">
    <source>
        <dbReference type="ARBA" id="ARBA00022723"/>
    </source>
</evidence>
<dbReference type="Proteomes" id="UP000070089">
    <property type="component" value="Unassembled WGS sequence"/>
</dbReference>
<evidence type="ECO:0000313" key="8">
    <source>
        <dbReference type="Proteomes" id="UP000070089"/>
    </source>
</evidence>
<evidence type="ECO:0000259" key="6">
    <source>
        <dbReference type="PROSITE" id="PS52027"/>
    </source>
</evidence>
<keyword evidence="2 4" id="KW-0863">Zinc-finger</keyword>
<dbReference type="Pfam" id="PF13913">
    <property type="entry name" value="zf-C2HC_2"/>
    <property type="match status" value="1"/>
</dbReference>
<comment type="caution">
    <text evidence="7">The sequence shown here is derived from an EMBL/GenBank/DDBJ whole genome shotgun (WGS) entry which is preliminary data.</text>
</comment>
<dbReference type="VEuPathDB" id="GiardiaDB:QR46_0364"/>
<reference evidence="7 8" key="1">
    <citation type="journal article" date="2015" name="Mol. Biochem. Parasitol.">
        <title>Identification of polymorphic genes for use in assemblage B genotyping assays through comparative genomics of multiple assemblage B Giardia duodenalis isolates.</title>
        <authorList>
            <person name="Wielinga C."/>
            <person name="Thompson R.C."/>
            <person name="Monis P."/>
            <person name="Ryan U."/>
        </authorList>
    </citation>
    <scope>NUCLEOTIDE SEQUENCE [LARGE SCALE GENOMIC DNA]</scope>
    <source>
        <strain evidence="7 8">BAH15c1</strain>
    </source>
</reference>
<feature type="region of interest" description="Disordered" evidence="5">
    <location>
        <begin position="43"/>
        <end position="118"/>
    </location>
</feature>
<name>A0A132P007_GIAIN</name>
<proteinExistence type="predicted"/>
<keyword evidence="3" id="KW-0862">Zinc</keyword>
<accession>A0A132P007</accession>
<evidence type="ECO:0000256" key="3">
    <source>
        <dbReference type="ARBA" id="ARBA00022833"/>
    </source>
</evidence>
<dbReference type="PROSITE" id="PS52027">
    <property type="entry name" value="ZF_C2HC_C3H"/>
    <property type="match status" value="1"/>
</dbReference>
<keyword evidence="1" id="KW-0479">Metal-binding</keyword>
<evidence type="ECO:0000256" key="4">
    <source>
        <dbReference type="PROSITE-ProRule" id="PRU01371"/>
    </source>
</evidence>
<dbReference type="OrthoDB" id="10255185at2759"/>
<protein>
    <recommendedName>
        <fullName evidence="6">C2HC/C3H-type domain-containing protein</fullName>
    </recommendedName>
</protein>
<evidence type="ECO:0000256" key="2">
    <source>
        <dbReference type="ARBA" id="ARBA00022771"/>
    </source>
</evidence>
<feature type="compositionally biased region" description="Basic and acidic residues" evidence="5">
    <location>
        <begin position="60"/>
        <end position="90"/>
    </location>
</feature>
<feature type="compositionally biased region" description="Basic residues" evidence="5">
    <location>
        <begin position="281"/>
        <end position="292"/>
    </location>
</feature>
<evidence type="ECO:0000256" key="5">
    <source>
        <dbReference type="SAM" id="MobiDB-lite"/>
    </source>
</evidence>
<dbReference type="GO" id="GO:0008270">
    <property type="term" value="F:zinc ion binding"/>
    <property type="evidence" value="ECO:0007669"/>
    <property type="project" value="UniProtKB-KW"/>
</dbReference>
<organism evidence="7 8">
    <name type="scientific">Giardia duodenalis assemblage B</name>
    <dbReference type="NCBI Taxonomy" id="1394984"/>
    <lineage>
        <taxon>Eukaryota</taxon>
        <taxon>Metamonada</taxon>
        <taxon>Diplomonadida</taxon>
        <taxon>Hexamitidae</taxon>
        <taxon>Giardiinae</taxon>
        <taxon>Giardia</taxon>
    </lineage>
</organism>
<feature type="compositionally biased region" description="Basic and acidic residues" evidence="5">
    <location>
        <begin position="231"/>
        <end position="264"/>
    </location>
</feature>
<feature type="domain" description="C2HC/C3H-type" evidence="6">
    <location>
        <begin position="115"/>
        <end position="144"/>
    </location>
</feature>
<dbReference type="InterPro" id="IPR049899">
    <property type="entry name" value="Znf_C2HC_C3H"/>
</dbReference>
<feature type="region of interest" description="Disordered" evidence="5">
    <location>
        <begin position="215"/>
        <end position="310"/>
    </location>
</feature>
<dbReference type="Gene3D" id="3.30.160.60">
    <property type="entry name" value="Classic Zinc Finger"/>
    <property type="match status" value="1"/>
</dbReference>
<dbReference type="EMBL" id="JXTI01000005">
    <property type="protein sequence ID" value="KWX15644.1"/>
    <property type="molecule type" value="Genomic_DNA"/>
</dbReference>
<evidence type="ECO:0000313" key="7">
    <source>
        <dbReference type="EMBL" id="KWX15644.1"/>
    </source>
</evidence>
<gene>
    <name evidence="7" type="ORF">QR46_0364</name>
</gene>
<sequence>METKALSGMSGIACPFCQKKFQAQDLITHCRICRALQAEAGSAAQQAKADVQRPKQSAEISERASSRVSEDFSTRKAQDSAKRPHIHHEQNYSPSRDNSADPPTRASDLVESGEPREECPHCGRKFIASRLEKHVGACAKLSTRRVPSFNPHDQRWRNVSNDDRQLVNEVEPSTPMSRSMVKSKTPVRKKLNWNTSDMTASFGQEKLAFNPTYDDVVPQQPVQHSPPPQQADEKPKEQVKEERAPEPRSPERPKSSVQRDEPTDPRSVPDPAFTVSAIESKHRHKHRRRHERGHTPRVPSETSRYVSGTPGHTVPAYVSGMSAHPMQQTTQLVHQVPLAMPQLSTVAVPSGVPGLPVRIMATPPELCSFCIYCGLKFHPDAVFCGNCGSKRQSYDQVYGGPQQQAIYSTQPSV</sequence>
<dbReference type="AlphaFoldDB" id="A0A132P007"/>